<gene>
    <name evidence="2" type="ORF">PHACADRAFT_162631</name>
</gene>
<dbReference type="GeneID" id="18909232"/>
<feature type="signal peptide" evidence="1">
    <location>
        <begin position="1"/>
        <end position="20"/>
    </location>
</feature>
<name>K5W5K8_PHACS</name>
<protein>
    <recommendedName>
        <fullName evidence="4">Secreted protein</fullName>
    </recommendedName>
</protein>
<keyword evidence="1" id="KW-0732">Signal</keyword>
<keyword evidence="3" id="KW-1185">Reference proteome</keyword>
<proteinExistence type="predicted"/>
<dbReference type="EMBL" id="JH930473">
    <property type="protein sequence ID" value="EKM54244.1"/>
    <property type="molecule type" value="Genomic_DNA"/>
</dbReference>
<dbReference type="HOGENOM" id="CLU_1619610_0_0_1"/>
<evidence type="ECO:0000313" key="3">
    <source>
        <dbReference type="Proteomes" id="UP000008370"/>
    </source>
</evidence>
<organism evidence="2 3">
    <name type="scientific">Phanerochaete carnosa (strain HHB-10118-sp)</name>
    <name type="common">White-rot fungus</name>
    <name type="synonym">Peniophora carnosa</name>
    <dbReference type="NCBI Taxonomy" id="650164"/>
    <lineage>
        <taxon>Eukaryota</taxon>
        <taxon>Fungi</taxon>
        <taxon>Dikarya</taxon>
        <taxon>Basidiomycota</taxon>
        <taxon>Agaricomycotina</taxon>
        <taxon>Agaricomycetes</taxon>
        <taxon>Polyporales</taxon>
        <taxon>Phanerochaetaceae</taxon>
        <taxon>Phanerochaete</taxon>
    </lineage>
</organism>
<dbReference type="RefSeq" id="XP_007396943.1">
    <property type="nucleotide sequence ID" value="XM_007396881.1"/>
</dbReference>
<dbReference type="KEGG" id="pco:PHACADRAFT_162631"/>
<dbReference type="InParanoid" id="K5W5K8"/>
<dbReference type="Proteomes" id="UP000008370">
    <property type="component" value="Unassembled WGS sequence"/>
</dbReference>
<sequence>MWLVLATRLQALLFPGSTLFQTQGAFDLTMAIYFAEERNSALNKTVVGRSRAISGAAGIETCNVIGRQPVWVRFGRGGLSSSLIRCKIQGHYISLRVCRQNVYYTTGSMETPVHMKAGMQHSADTDASGLYHHLSGPQFFFDFSRSRLQKRVQKLEESFCLRAT</sequence>
<evidence type="ECO:0000256" key="1">
    <source>
        <dbReference type="SAM" id="SignalP"/>
    </source>
</evidence>
<evidence type="ECO:0008006" key="4">
    <source>
        <dbReference type="Google" id="ProtNLM"/>
    </source>
</evidence>
<accession>K5W5K8</accession>
<evidence type="ECO:0000313" key="2">
    <source>
        <dbReference type="EMBL" id="EKM54244.1"/>
    </source>
</evidence>
<feature type="chain" id="PRO_5003885355" description="Secreted protein" evidence="1">
    <location>
        <begin position="21"/>
        <end position="164"/>
    </location>
</feature>
<dbReference type="AlphaFoldDB" id="K5W5K8"/>
<reference evidence="2 3" key="1">
    <citation type="journal article" date="2012" name="BMC Genomics">
        <title>Comparative genomics of the white-rot fungi, Phanerochaete carnosa and P. chrysosporium, to elucidate the genetic basis of the distinct wood types they colonize.</title>
        <authorList>
            <person name="Suzuki H."/>
            <person name="MacDonald J."/>
            <person name="Syed K."/>
            <person name="Salamov A."/>
            <person name="Hori C."/>
            <person name="Aerts A."/>
            <person name="Henrissat B."/>
            <person name="Wiebenga A."/>
            <person name="vanKuyk P.A."/>
            <person name="Barry K."/>
            <person name="Lindquist E."/>
            <person name="LaButti K."/>
            <person name="Lapidus A."/>
            <person name="Lucas S."/>
            <person name="Coutinho P."/>
            <person name="Gong Y."/>
            <person name="Samejima M."/>
            <person name="Mahadevan R."/>
            <person name="Abou-Zaid M."/>
            <person name="de Vries R.P."/>
            <person name="Igarashi K."/>
            <person name="Yadav J.S."/>
            <person name="Grigoriev I.V."/>
            <person name="Master E.R."/>
        </authorList>
    </citation>
    <scope>NUCLEOTIDE SEQUENCE [LARGE SCALE GENOMIC DNA]</scope>
    <source>
        <strain evidence="2 3">HHB-10118-sp</strain>
    </source>
</reference>